<evidence type="ECO:0000256" key="5">
    <source>
        <dbReference type="ARBA" id="ARBA00032596"/>
    </source>
</evidence>
<evidence type="ECO:0000313" key="12">
    <source>
        <dbReference type="Proteomes" id="UP000061569"/>
    </source>
</evidence>
<organism evidence="11 12">
    <name type="scientific">Lysobacter enzymogenes</name>
    <dbReference type="NCBI Taxonomy" id="69"/>
    <lineage>
        <taxon>Bacteria</taxon>
        <taxon>Pseudomonadati</taxon>
        <taxon>Pseudomonadota</taxon>
        <taxon>Gammaproteobacteria</taxon>
        <taxon>Lysobacterales</taxon>
        <taxon>Lysobacteraceae</taxon>
        <taxon>Lysobacter</taxon>
    </lineage>
</organism>
<dbReference type="GO" id="GO:0006508">
    <property type="term" value="P:proteolysis"/>
    <property type="evidence" value="ECO:0007669"/>
    <property type="project" value="InterPro"/>
</dbReference>
<evidence type="ECO:0000259" key="9">
    <source>
        <dbReference type="Pfam" id="PF00326"/>
    </source>
</evidence>
<dbReference type="GO" id="GO:0004252">
    <property type="term" value="F:serine-type endopeptidase activity"/>
    <property type="evidence" value="ECO:0007669"/>
    <property type="project" value="InterPro"/>
</dbReference>
<dbReference type="InterPro" id="IPR002471">
    <property type="entry name" value="Pept_S9_AS"/>
</dbReference>
<comment type="function">
    <text evidence="6">This enzyme catalyzes the hydrolysis of the N-terminal peptide bond of an N-acetylated peptide to generate an N-acetylated amino acid and a peptide with a free N-terminus. It preferentially cleaves off Ac-Ala, Ac-Met and Ac-Ser. Also, involved in the degradation of oxidized and glycated proteins.</text>
</comment>
<dbReference type="STRING" id="69.GLE_1470"/>
<gene>
    <name evidence="11" type="ORF">GLE_1470</name>
</gene>
<evidence type="ECO:0000313" key="11">
    <source>
        <dbReference type="EMBL" id="ALN56827.1"/>
    </source>
</evidence>
<dbReference type="Proteomes" id="UP000061569">
    <property type="component" value="Chromosome"/>
</dbReference>
<evidence type="ECO:0000256" key="3">
    <source>
        <dbReference type="ARBA" id="ARBA00022990"/>
    </source>
</evidence>
<feature type="domain" description="Dipeptidylpeptidase IV N-terminal" evidence="10">
    <location>
        <begin position="274"/>
        <end position="388"/>
    </location>
</feature>
<name>A0A0S2DDX3_LYSEN</name>
<dbReference type="SUPFAM" id="SSF53474">
    <property type="entry name" value="alpha/beta-Hydrolases"/>
    <property type="match status" value="1"/>
</dbReference>
<feature type="region of interest" description="Disordered" evidence="7">
    <location>
        <begin position="107"/>
        <end position="126"/>
    </location>
</feature>
<keyword evidence="2" id="KW-0720">Serine protease</keyword>
<evidence type="ECO:0000256" key="8">
    <source>
        <dbReference type="SAM" id="SignalP"/>
    </source>
</evidence>
<evidence type="ECO:0000256" key="6">
    <source>
        <dbReference type="ARBA" id="ARBA00045885"/>
    </source>
</evidence>
<dbReference type="OrthoDB" id="4269629at2"/>
<dbReference type="InterPro" id="IPR011042">
    <property type="entry name" value="6-blade_b-propeller_TolB-like"/>
</dbReference>
<feature type="signal peptide" evidence="8">
    <location>
        <begin position="1"/>
        <end position="27"/>
    </location>
</feature>
<feature type="domain" description="Peptidase S9 prolyl oligopeptidase catalytic" evidence="9">
    <location>
        <begin position="502"/>
        <end position="699"/>
    </location>
</feature>
<dbReference type="EMBL" id="CP013140">
    <property type="protein sequence ID" value="ALN56827.1"/>
    <property type="molecule type" value="Genomic_DNA"/>
</dbReference>
<dbReference type="InterPro" id="IPR029058">
    <property type="entry name" value="AB_hydrolase_fold"/>
</dbReference>
<dbReference type="InterPro" id="IPR011659">
    <property type="entry name" value="WD40"/>
</dbReference>
<dbReference type="Pfam" id="PF07676">
    <property type="entry name" value="PD40"/>
    <property type="match status" value="2"/>
</dbReference>
<proteinExistence type="predicted"/>
<sequence>MKGIRERARLPIIVAAALASSLATASAAPAFDIDDLLAPPQPEQLVAAADAPLIAWVGNERGVRNLWAARAPRFEPRRLSTYDRDDGQLLSGLQLSRDGRWLVYVRGNKADPSGQEGNPDGDPDGREQAVWAVATDGAGAPRRIAAGGAALLSPHGDAVVVQQSRALACHGLPGVAPPSWCKPALLNLRGRNRAAAFSPDGRTLAFVSDRGDRAFVGALDLDARAVRWMGPDFNRDSEPAFSPDGRRIAFLRIAAGRPQAPYDLSRATPFEIWTADVADGRARRVFASDARAGGYEQYNDAATLLWAGDGRLLFASEHDGWRRWYALSPEGGAPRALGRGRCETETVALAADGALVFSGNCAQPDHRQLFAIDAGGRQRQLTPTRGIASEPVAVSGGQWLALRHSDAQLPTAIAVLPRAGGAPRRIFPARLPARFPLAKLRAPRAIELTADDGLRTHAFVFEPPGPARARRAAIVYVHGGPIWQTLPGWHYDSYFAHDYAMNQWLASQGYVVLALNFRSGTGYGQAFRLAARQGPRGASEYRDVLAAQAWLAARADVDPRRIGIHGGSFGGFLTALALARDSAKFAAGVDRHGVHDWREAAKGGDNSALWGLRPDELDLAWRSSPAFDAPRWRSPLLLIHGDDDRAVRYVQSLALAAELRARGVAVETLALPDEDHVFARHASWLRAHRSTMAFFRRHLPTGEDAAEP</sequence>
<dbReference type="AlphaFoldDB" id="A0A0S2DDX3"/>
<evidence type="ECO:0000259" key="10">
    <source>
        <dbReference type="Pfam" id="PF00930"/>
    </source>
</evidence>
<dbReference type="InterPro" id="IPR001375">
    <property type="entry name" value="Peptidase_S9_cat"/>
</dbReference>
<evidence type="ECO:0000256" key="2">
    <source>
        <dbReference type="ARBA" id="ARBA00022825"/>
    </source>
</evidence>
<dbReference type="Pfam" id="PF00930">
    <property type="entry name" value="DPPIV_N"/>
    <property type="match status" value="1"/>
</dbReference>
<dbReference type="PANTHER" id="PTHR42776:SF27">
    <property type="entry name" value="DIPEPTIDYL PEPTIDASE FAMILY MEMBER 6"/>
    <property type="match status" value="1"/>
</dbReference>
<keyword evidence="8" id="KW-0732">Signal</keyword>
<dbReference type="PANTHER" id="PTHR42776">
    <property type="entry name" value="SERINE PEPTIDASE S9 FAMILY MEMBER"/>
    <property type="match status" value="1"/>
</dbReference>
<dbReference type="InterPro" id="IPR002469">
    <property type="entry name" value="Peptidase_S9B_N"/>
</dbReference>
<dbReference type="Gene3D" id="3.40.50.1820">
    <property type="entry name" value="alpha/beta hydrolase"/>
    <property type="match status" value="1"/>
</dbReference>
<accession>A0A0S2DDX3</accession>
<keyword evidence="3" id="KW-0007">Acetylation</keyword>
<dbReference type="SUPFAM" id="SSF82171">
    <property type="entry name" value="DPP6 N-terminal domain-like"/>
    <property type="match status" value="1"/>
</dbReference>
<feature type="chain" id="PRO_5006594997" description="Acyl-peptide hydrolase" evidence="8">
    <location>
        <begin position="28"/>
        <end position="708"/>
    </location>
</feature>
<evidence type="ECO:0000256" key="4">
    <source>
        <dbReference type="ARBA" id="ARBA00032284"/>
    </source>
</evidence>
<dbReference type="Gene3D" id="2.120.10.30">
    <property type="entry name" value="TolB, C-terminal domain"/>
    <property type="match status" value="2"/>
</dbReference>
<dbReference type="KEGG" id="lez:GLE_1470"/>
<reference evidence="11 12" key="1">
    <citation type="submission" date="2015-11" db="EMBL/GenBank/DDBJ databases">
        <title>Genome sequences of Lysobacter enzymogenes strain C3 and Lysobacter antibioticus ATCC 29479.</title>
        <authorList>
            <person name="Kobayashi D.Y."/>
        </authorList>
    </citation>
    <scope>NUCLEOTIDE SEQUENCE [LARGE SCALE GENOMIC DNA]</scope>
    <source>
        <strain evidence="11 12">C3</strain>
    </source>
</reference>
<evidence type="ECO:0000256" key="7">
    <source>
        <dbReference type="SAM" id="MobiDB-lite"/>
    </source>
</evidence>
<dbReference type="Pfam" id="PF00326">
    <property type="entry name" value="Peptidase_S9"/>
    <property type="match status" value="1"/>
</dbReference>
<dbReference type="PROSITE" id="PS00708">
    <property type="entry name" value="PRO_ENDOPEP_SER"/>
    <property type="match status" value="1"/>
</dbReference>
<evidence type="ECO:0000256" key="1">
    <source>
        <dbReference type="ARBA" id="ARBA00022801"/>
    </source>
</evidence>
<keyword evidence="2" id="KW-0645">Protease</keyword>
<protein>
    <recommendedName>
        <fullName evidence="5">Acyl-peptide hydrolase</fullName>
    </recommendedName>
    <alternativeName>
        <fullName evidence="4">Acylaminoacyl-peptidase</fullName>
    </alternativeName>
</protein>
<keyword evidence="1" id="KW-0378">Hydrolase</keyword>
<dbReference type="PATRIC" id="fig|69.6.peg.1451"/>